<feature type="region of interest" description="Disordered" evidence="1">
    <location>
        <begin position="94"/>
        <end position="169"/>
    </location>
</feature>
<evidence type="ECO:0000256" key="1">
    <source>
        <dbReference type="SAM" id="MobiDB-lite"/>
    </source>
</evidence>
<accession>A0AA88E7A1</accession>
<evidence type="ECO:0000313" key="3">
    <source>
        <dbReference type="Proteomes" id="UP001187192"/>
    </source>
</evidence>
<comment type="caution">
    <text evidence="2">The sequence shown here is derived from an EMBL/GenBank/DDBJ whole genome shotgun (WGS) entry which is preliminary data.</text>
</comment>
<reference evidence="2" key="1">
    <citation type="submission" date="2023-07" db="EMBL/GenBank/DDBJ databases">
        <title>draft genome sequence of fig (Ficus carica).</title>
        <authorList>
            <person name="Takahashi T."/>
            <person name="Nishimura K."/>
        </authorList>
    </citation>
    <scope>NUCLEOTIDE SEQUENCE</scope>
</reference>
<proteinExistence type="predicted"/>
<dbReference type="Proteomes" id="UP001187192">
    <property type="component" value="Unassembled WGS sequence"/>
</dbReference>
<dbReference type="AlphaFoldDB" id="A0AA88E7A1"/>
<sequence>MPNPVSHYRARTVVVADVATTSNRSKVSRGVPVATTHGLYSGSSSPGAWGLRIANEDMDMLLEQLLPTRGLRSKNHPWPSGNYGGANVLATRIGLPSSNRSSPKPAMAVRAEREPRPLSRLAGLLPTPPKPRQVARERIGQSPSCLPPRVDGKSLGLEIHPPQPPEPSR</sequence>
<name>A0AA88E7A1_FICCA</name>
<protein>
    <submittedName>
        <fullName evidence="2">Uncharacterized protein</fullName>
    </submittedName>
</protein>
<evidence type="ECO:0000313" key="2">
    <source>
        <dbReference type="EMBL" id="GMN68533.1"/>
    </source>
</evidence>
<dbReference type="EMBL" id="BTGU01000637">
    <property type="protein sequence ID" value="GMN68533.1"/>
    <property type="molecule type" value="Genomic_DNA"/>
</dbReference>
<keyword evidence="3" id="KW-1185">Reference proteome</keyword>
<organism evidence="2 3">
    <name type="scientific">Ficus carica</name>
    <name type="common">Common fig</name>
    <dbReference type="NCBI Taxonomy" id="3494"/>
    <lineage>
        <taxon>Eukaryota</taxon>
        <taxon>Viridiplantae</taxon>
        <taxon>Streptophyta</taxon>
        <taxon>Embryophyta</taxon>
        <taxon>Tracheophyta</taxon>
        <taxon>Spermatophyta</taxon>
        <taxon>Magnoliopsida</taxon>
        <taxon>eudicotyledons</taxon>
        <taxon>Gunneridae</taxon>
        <taxon>Pentapetalae</taxon>
        <taxon>rosids</taxon>
        <taxon>fabids</taxon>
        <taxon>Rosales</taxon>
        <taxon>Moraceae</taxon>
        <taxon>Ficeae</taxon>
        <taxon>Ficus</taxon>
    </lineage>
</organism>
<gene>
    <name evidence="2" type="ORF">TIFTF001_037588</name>
</gene>